<evidence type="ECO:0000256" key="5">
    <source>
        <dbReference type="ARBA" id="ARBA00022801"/>
    </source>
</evidence>
<dbReference type="FunFam" id="3.90.79.10:FF:000022">
    <property type="entry name" value="Nudix hydrolase 17, mitochondrial"/>
    <property type="match status" value="1"/>
</dbReference>
<sequence>MELKNMVALVSRTGRQMQRYNIYGHRQVVGCIPYRYKSTFGTSSIVDEDDIEVLVITSQRKGKGMLFPKGGWEIDESIEEAALRETIEEAGVVGDIEHKLGTWNFMSKNNDTCYEGHMYPMLVKEMLEFWPEKDVRQRIWVSVKEARQVCQYLWMKEALELFVDRFTT</sequence>
<dbReference type="EMBL" id="BKCP01001669">
    <property type="protein sequence ID" value="GER27277.1"/>
    <property type="molecule type" value="Genomic_DNA"/>
</dbReference>
<evidence type="ECO:0000259" key="8">
    <source>
        <dbReference type="PROSITE" id="PS51462"/>
    </source>
</evidence>
<evidence type="ECO:0000256" key="3">
    <source>
        <dbReference type="ARBA" id="ARBA00005582"/>
    </source>
</evidence>
<dbReference type="GO" id="GO:0016462">
    <property type="term" value="F:pyrophosphatase activity"/>
    <property type="evidence" value="ECO:0007669"/>
    <property type="project" value="InterPro"/>
</dbReference>
<protein>
    <submittedName>
        <fullName evidence="9">Nudix hydrolase</fullName>
    </submittedName>
</protein>
<keyword evidence="5 9" id="KW-0378">Hydrolase</keyword>
<dbReference type="Proteomes" id="UP000325081">
    <property type="component" value="Unassembled WGS sequence"/>
</dbReference>
<evidence type="ECO:0000313" key="9">
    <source>
        <dbReference type="EMBL" id="GER27277.1"/>
    </source>
</evidence>
<dbReference type="OrthoDB" id="2011998at2759"/>
<reference evidence="10" key="1">
    <citation type="journal article" date="2019" name="Curr. Biol.">
        <title>Genome Sequence of Striga asiatica Provides Insight into the Evolution of Plant Parasitism.</title>
        <authorList>
            <person name="Yoshida S."/>
            <person name="Kim S."/>
            <person name="Wafula E.K."/>
            <person name="Tanskanen J."/>
            <person name="Kim Y.M."/>
            <person name="Honaas L."/>
            <person name="Yang Z."/>
            <person name="Spallek T."/>
            <person name="Conn C.E."/>
            <person name="Ichihashi Y."/>
            <person name="Cheong K."/>
            <person name="Cui S."/>
            <person name="Der J.P."/>
            <person name="Gundlach H."/>
            <person name="Jiao Y."/>
            <person name="Hori C."/>
            <person name="Ishida J.K."/>
            <person name="Kasahara H."/>
            <person name="Kiba T."/>
            <person name="Kim M.S."/>
            <person name="Koo N."/>
            <person name="Laohavisit A."/>
            <person name="Lee Y.H."/>
            <person name="Lumba S."/>
            <person name="McCourt P."/>
            <person name="Mortimer J.C."/>
            <person name="Mutuku J.M."/>
            <person name="Nomura T."/>
            <person name="Sasaki-Sekimoto Y."/>
            <person name="Seto Y."/>
            <person name="Wang Y."/>
            <person name="Wakatake T."/>
            <person name="Sakakibara H."/>
            <person name="Demura T."/>
            <person name="Yamaguchi S."/>
            <person name="Yoneyama K."/>
            <person name="Manabe R.I."/>
            <person name="Nelson D.C."/>
            <person name="Schulman A.H."/>
            <person name="Timko M.P."/>
            <person name="dePamphilis C.W."/>
            <person name="Choi D."/>
            <person name="Shirasu K."/>
        </authorList>
    </citation>
    <scope>NUCLEOTIDE SEQUENCE [LARGE SCALE GENOMIC DNA]</scope>
    <source>
        <strain evidence="10">cv. UVA1</strain>
    </source>
</reference>
<dbReference type="InterPro" id="IPR000086">
    <property type="entry name" value="NUDIX_hydrolase_dom"/>
</dbReference>
<comment type="cofactor">
    <cofactor evidence="1">
        <name>Mn(2+)</name>
        <dbReference type="ChEBI" id="CHEBI:29035"/>
    </cofactor>
</comment>
<dbReference type="SUPFAM" id="SSF55811">
    <property type="entry name" value="Nudix"/>
    <property type="match status" value="1"/>
</dbReference>
<keyword evidence="6" id="KW-0460">Magnesium</keyword>
<evidence type="ECO:0000256" key="7">
    <source>
        <dbReference type="ARBA" id="ARBA00023211"/>
    </source>
</evidence>
<feature type="domain" description="Nudix hydrolase" evidence="8">
    <location>
        <begin position="24"/>
        <end position="163"/>
    </location>
</feature>
<keyword evidence="7" id="KW-0464">Manganese</keyword>
<comment type="cofactor">
    <cofactor evidence="2">
        <name>Mg(2+)</name>
        <dbReference type="ChEBI" id="CHEBI:18420"/>
    </cofactor>
</comment>
<dbReference type="Pfam" id="PF00293">
    <property type="entry name" value="NUDIX"/>
    <property type="match status" value="1"/>
</dbReference>
<dbReference type="PROSITE" id="PS51462">
    <property type="entry name" value="NUDIX"/>
    <property type="match status" value="1"/>
</dbReference>
<evidence type="ECO:0000256" key="2">
    <source>
        <dbReference type="ARBA" id="ARBA00001946"/>
    </source>
</evidence>
<name>A0A5A7P3V2_STRAF</name>
<keyword evidence="10" id="KW-1185">Reference proteome</keyword>
<dbReference type="GO" id="GO:0005737">
    <property type="term" value="C:cytoplasm"/>
    <property type="evidence" value="ECO:0007669"/>
    <property type="project" value="TreeGrafter"/>
</dbReference>
<dbReference type="AlphaFoldDB" id="A0A5A7P3V2"/>
<evidence type="ECO:0000256" key="6">
    <source>
        <dbReference type="ARBA" id="ARBA00022842"/>
    </source>
</evidence>
<dbReference type="Gene3D" id="3.90.79.10">
    <property type="entry name" value="Nucleoside Triphosphate Pyrophosphohydrolase"/>
    <property type="match status" value="1"/>
</dbReference>
<dbReference type="PANTHER" id="PTHR12629:SF42">
    <property type="entry name" value="OS02G0734300 PROTEIN"/>
    <property type="match status" value="1"/>
</dbReference>
<gene>
    <name evidence="9" type="ORF">STAS_02974</name>
</gene>
<accession>A0A5A7P3V2</accession>
<evidence type="ECO:0000256" key="1">
    <source>
        <dbReference type="ARBA" id="ARBA00001936"/>
    </source>
</evidence>
<dbReference type="GO" id="GO:0005634">
    <property type="term" value="C:nucleus"/>
    <property type="evidence" value="ECO:0007669"/>
    <property type="project" value="TreeGrafter"/>
</dbReference>
<evidence type="ECO:0000313" key="10">
    <source>
        <dbReference type="Proteomes" id="UP000325081"/>
    </source>
</evidence>
<comment type="caution">
    <text evidence="9">The sequence shown here is derived from an EMBL/GenBank/DDBJ whole genome shotgun (WGS) entry which is preliminary data.</text>
</comment>
<evidence type="ECO:0000256" key="4">
    <source>
        <dbReference type="ARBA" id="ARBA00022723"/>
    </source>
</evidence>
<dbReference type="PANTHER" id="PTHR12629">
    <property type="entry name" value="DIPHOSPHOINOSITOL POLYPHOSPHATE PHOSPHOHYDROLASE"/>
    <property type="match status" value="1"/>
</dbReference>
<dbReference type="PROSITE" id="PS00893">
    <property type="entry name" value="NUDIX_BOX"/>
    <property type="match status" value="1"/>
</dbReference>
<proteinExistence type="inferred from homology"/>
<dbReference type="InterPro" id="IPR015797">
    <property type="entry name" value="NUDIX_hydrolase-like_dom_sf"/>
</dbReference>
<dbReference type="GO" id="GO:0046872">
    <property type="term" value="F:metal ion binding"/>
    <property type="evidence" value="ECO:0007669"/>
    <property type="project" value="UniProtKB-KW"/>
</dbReference>
<comment type="similarity">
    <text evidence="3">Belongs to the Nudix hydrolase family.</text>
</comment>
<organism evidence="9 10">
    <name type="scientific">Striga asiatica</name>
    <name type="common">Asiatic witchweed</name>
    <name type="synonym">Buchnera asiatica</name>
    <dbReference type="NCBI Taxonomy" id="4170"/>
    <lineage>
        <taxon>Eukaryota</taxon>
        <taxon>Viridiplantae</taxon>
        <taxon>Streptophyta</taxon>
        <taxon>Embryophyta</taxon>
        <taxon>Tracheophyta</taxon>
        <taxon>Spermatophyta</taxon>
        <taxon>Magnoliopsida</taxon>
        <taxon>eudicotyledons</taxon>
        <taxon>Gunneridae</taxon>
        <taxon>Pentapetalae</taxon>
        <taxon>asterids</taxon>
        <taxon>lamiids</taxon>
        <taxon>Lamiales</taxon>
        <taxon>Orobanchaceae</taxon>
        <taxon>Buchnereae</taxon>
        <taxon>Striga</taxon>
    </lineage>
</organism>
<keyword evidence="4" id="KW-0479">Metal-binding</keyword>
<dbReference type="CDD" id="cd04666">
    <property type="entry name" value="NUDIX_DIPP2_like_Nudt4"/>
    <property type="match status" value="1"/>
</dbReference>
<dbReference type="InterPro" id="IPR047198">
    <property type="entry name" value="DDP-like_NUDIX"/>
</dbReference>
<dbReference type="InterPro" id="IPR020084">
    <property type="entry name" value="NUDIX_hydrolase_CS"/>
</dbReference>